<feature type="region of interest" description="Disordered" evidence="1">
    <location>
        <begin position="950"/>
        <end position="970"/>
    </location>
</feature>
<feature type="compositionally biased region" description="Basic residues" evidence="1">
    <location>
        <begin position="46"/>
        <end position="58"/>
    </location>
</feature>
<feature type="region of interest" description="Disordered" evidence="1">
    <location>
        <begin position="1056"/>
        <end position="1109"/>
    </location>
</feature>
<keyword evidence="3" id="KW-1185">Reference proteome</keyword>
<dbReference type="VEuPathDB" id="FungiDB:SPRG_05407"/>
<evidence type="ECO:0000313" key="3">
    <source>
        <dbReference type="Proteomes" id="UP000030745"/>
    </source>
</evidence>
<accession>A0A067CF99</accession>
<dbReference type="GeneID" id="24127803"/>
<feature type="compositionally biased region" description="Acidic residues" evidence="1">
    <location>
        <begin position="1320"/>
        <end position="1329"/>
    </location>
</feature>
<feature type="compositionally biased region" description="Low complexity" evidence="1">
    <location>
        <begin position="547"/>
        <end position="558"/>
    </location>
</feature>
<gene>
    <name evidence="2" type="ORF">SPRG_05407</name>
</gene>
<feature type="region of interest" description="Disordered" evidence="1">
    <location>
        <begin position="1129"/>
        <end position="1370"/>
    </location>
</feature>
<feature type="region of interest" description="Disordered" evidence="1">
    <location>
        <begin position="989"/>
        <end position="1028"/>
    </location>
</feature>
<feature type="compositionally biased region" description="Acidic residues" evidence="1">
    <location>
        <begin position="1358"/>
        <end position="1370"/>
    </location>
</feature>
<dbReference type="EMBL" id="KK583207">
    <property type="protein sequence ID" value="KDO29163.1"/>
    <property type="molecule type" value="Genomic_DNA"/>
</dbReference>
<feature type="compositionally biased region" description="Pro residues" evidence="1">
    <location>
        <begin position="1204"/>
        <end position="1222"/>
    </location>
</feature>
<feature type="compositionally biased region" description="Basic and acidic residues" evidence="1">
    <location>
        <begin position="9"/>
        <end position="22"/>
    </location>
</feature>
<dbReference type="Proteomes" id="UP000030745">
    <property type="component" value="Unassembled WGS sequence"/>
</dbReference>
<dbReference type="InterPro" id="IPR051425">
    <property type="entry name" value="Formin_Homology"/>
</dbReference>
<reference evidence="2 3" key="1">
    <citation type="journal article" date="2013" name="PLoS Genet.">
        <title>Distinctive expansion of potential virulence genes in the genome of the oomycete fish pathogen Saprolegnia parasitica.</title>
        <authorList>
            <person name="Jiang R.H."/>
            <person name="de Bruijn I."/>
            <person name="Haas B.J."/>
            <person name="Belmonte R."/>
            <person name="Lobach L."/>
            <person name="Christie J."/>
            <person name="van den Ackerveken G."/>
            <person name="Bottin A."/>
            <person name="Bulone V."/>
            <person name="Diaz-Moreno S.M."/>
            <person name="Dumas B."/>
            <person name="Fan L."/>
            <person name="Gaulin E."/>
            <person name="Govers F."/>
            <person name="Grenville-Briggs L.J."/>
            <person name="Horner N.R."/>
            <person name="Levin J.Z."/>
            <person name="Mammella M."/>
            <person name="Meijer H.J."/>
            <person name="Morris P."/>
            <person name="Nusbaum C."/>
            <person name="Oome S."/>
            <person name="Phillips A.J."/>
            <person name="van Rooyen D."/>
            <person name="Rzeszutek E."/>
            <person name="Saraiva M."/>
            <person name="Secombes C.J."/>
            <person name="Seidl M.F."/>
            <person name="Snel B."/>
            <person name="Stassen J.H."/>
            <person name="Sykes S."/>
            <person name="Tripathy S."/>
            <person name="van den Berg H."/>
            <person name="Vega-Arreguin J.C."/>
            <person name="Wawra S."/>
            <person name="Young S.K."/>
            <person name="Zeng Q."/>
            <person name="Dieguez-Uribeondo J."/>
            <person name="Russ C."/>
            <person name="Tyler B.M."/>
            <person name="van West P."/>
        </authorList>
    </citation>
    <scope>NUCLEOTIDE SEQUENCE [LARGE SCALE GENOMIC DNA]</scope>
    <source>
        <strain evidence="2 3">CBS 223.65</strain>
    </source>
</reference>
<sequence length="1370" mass="145430">MSDRSGGARRSDPKHKTYDRARSAPVPGRKPSSYGRQAHPQNAPAHARKKPARERKVPRTPLAQGWKPPSRAHTPPGHAHVAKPKRDKYGDIEPAPPTPAEQKLMDRILYDRNDWKQAYLAAYMARNFLNGASSLGDPSPSAMATKLEDWLGLYLTRTFPLVRAMSKLLKESTRAADYDRHIHLVFTMAAKIAAAYVDEVGDARGLSEETLRVPRLLANCALKELADSHCLKHRLPGGINTMRHTILGRKALDVDMATERGRLSLYAACLGEGALDAATRESFGPLIATALSQRAAGVRVVASFTSYMHVAQDMPRDGRFVALTVCRHKPPVDGAKDIEVEFEESLAGLFHEGTLVSFEFHGLSSGQWYAVSPGRIYPSFYCPCRRVSSGLRRSSPRRRKAPRELSRVVASVGAAFSSDDENEETKAPPPAAAPKGILDIARKIQSPASLLLLQDVCNDRPPARSAVMDLLADAIPSTLVSADVPRKRSRSHGSSMAQRVLKMSRVEVLDDYGSDSEPSSTIDVGRSGHMSPASNDEAEWRQAAPLSPASSIMSTSSSRIDEHYDDGIGWNMDLASDDDAPSLGPMLGSDYGTTERAFVHPLEDGVSTNVAGNDCGRERTDDTQVDLPRDPLTTNVTSLVVGQNEDDDEALRSAALTTSGLEKVLAEGAARTAVVVDAHDGMRAPPHQDDIHRAPEPLDDEEAVSQTSASVDAKMPSTTMGVDHHPMSSPTRAANDASEGLPDVQESASTDIIAPVEVDKAPIEAATIDDGTGTPDVAAANALCVPGSNNKVVTCADEPTPTPVVPVISDAVDPERAAALTQDVNAAVAQATLVHDPITADGISRRDAATPLLGDADVLVPEKNSKHNSVPVVDLDTCDGGHHRQAADVTSAVSEDDASETEEIFVEVFEVEDSDDDMVVDENDATANARGDEEDDVNDEFVEVFEILDDDDDDDDELLQDASNNGHDVNTESASQLLAVTHDASVDALPSAATGGGTPADVVQGDDALDVGDVDGDDALDVSDVGGDDGKLAAPLNAVEDSVASVEVAPYHHTIEIDDSDDDDNEPAHAARATPQPNPHQVDAHDEQDDDASVVIEASSNMAAPVPIQIADGAPSSLLHRVDEARDEQPLDLVEDIDDAAVSSHNDRHDQVSAEAIDVLVTPANDAPRPTETSPSPPGVELPLDASLPGGNSFLTPPSRDIVGPPPRSPPPPPLPFLPPPGIDVGATYAASSDDYNSISSSSSSSSSSDEAPPPPPDEAPPPPPDEAPPLSPPRDMACVVRVKLPTAIKRQMIVAPKRPRPQPIYHSDMFESSASSPDDASDYEEGDDSGPRPKNAHGSASIPPSTVSSSDSSSDASSEDDEGSDEDEL</sequence>
<name>A0A067CF99_SAPPC</name>
<dbReference type="KEGG" id="spar:SPRG_05407"/>
<dbReference type="OMA" id="PPRDMAC"/>
<dbReference type="PANTHER" id="PTHR45725">
    <property type="entry name" value="FORMIN HOMOLOGY 2 FAMILY MEMBER"/>
    <property type="match status" value="1"/>
</dbReference>
<organism evidence="2 3">
    <name type="scientific">Saprolegnia parasitica (strain CBS 223.65)</name>
    <dbReference type="NCBI Taxonomy" id="695850"/>
    <lineage>
        <taxon>Eukaryota</taxon>
        <taxon>Sar</taxon>
        <taxon>Stramenopiles</taxon>
        <taxon>Oomycota</taxon>
        <taxon>Saprolegniomycetes</taxon>
        <taxon>Saprolegniales</taxon>
        <taxon>Saprolegniaceae</taxon>
        <taxon>Saprolegnia</taxon>
    </lineage>
</organism>
<feature type="region of interest" description="Disordered" evidence="1">
    <location>
        <begin position="681"/>
        <end position="742"/>
    </location>
</feature>
<feature type="compositionally biased region" description="Basic and acidic residues" evidence="1">
    <location>
        <begin position="681"/>
        <end position="696"/>
    </location>
</feature>
<dbReference type="OrthoDB" id="10436573at2759"/>
<feature type="compositionally biased region" description="Low complexity" evidence="1">
    <location>
        <begin position="1230"/>
        <end position="1251"/>
    </location>
</feature>
<evidence type="ECO:0000313" key="2">
    <source>
        <dbReference type="EMBL" id="KDO29163.1"/>
    </source>
</evidence>
<dbReference type="PANTHER" id="PTHR45725:SF1">
    <property type="entry name" value="DISHEVELLED ASSOCIATED ACTIVATOR OF MORPHOGENESIS, ISOFORM D"/>
    <property type="match status" value="1"/>
</dbReference>
<feature type="region of interest" description="Disordered" evidence="1">
    <location>
        <begin position="511"/>
        <end position="558"/>
    </location>
</feature>
<feature type="region of interest" description="Disordered" evidence="1">
    <location>
        <begin position="1"/>
        <end position="100"/>
    </location>
</feature>
<evidence type="ECO:0000256" key="1">
    <source>
        <dbReference type="SAM" id="MobiDB-lite"/>
    </source>
</evidence>
<proteinExistence type="predicted"/>
<feature type="compositionally biased region" description="Pro residues" evidence="1">
    <location>
        <begin position="1252"/>
        <end position="1273"/>
    </location>
</feature>
<dbReference type="RefSeq" id="XP_012200042.1">
    <property type="nucleotide sequence ID" value="XM_012344652.1"/>
</dbReference>
<feature type="compositionally biased region" description="Acidic residues" evidence="1">
    <location>
        <begin position="1007"/>
        <end position="1021"/>
    </location>
</feature>
<protein>
    <submittedName>
        <fullName evidence="2">Uncharacterized protein</fullName>
    </submittedName>
</protein>
<feature type="compositionally biased region" description="Polar residues" evidence="1">
    <location>
        <begin position="961"/>
        <end position="970"/>
    </location>
</feature>
<feature type="compositionally biased region" description="Polar residues" evidence="1">
    <location>
        <begin position="704"/>
        <end position="720"/>
    </location>
</feature>
<feature type="compositionally biased region" description="Acidic residues" evidence="1">
    <location>
        <begin position="950"/>
        <end position="959"/>
    </location>
</feature>